<reference evidence="2 3" key="1">
    <citation type="submission" date="2013-12" db="EMBL/GenBank/DDBJ databases">
        <title>NBRP : Genome information of microbial organism related human and environment.</title>
        <authorList>
            <person name="Hattori M."/>
            <person name="Oshima K."/>
            <person name="Inaba H."/>
            <person name="Suda W."/>
            <person name="Sakamoto M."/>
            <person name="Iino T."/>
            <person name="Kitahara M."/>
            <person name="Oshida Y."/>
            <person name="Iida T."/>
            <person name="Kudo T."/>
            <person name="Itoh T."/>
            <person name="Ahmed I."/>
            <person name="Ohkuma M."/>
        </authorList>
    </citation>
    <scope>NUCLEOTIDE SEQUENCE [LARGE SCALE GENOMIC DNA]</scope>
    <source>
        <strain evidence="2 3">JCM 21738</strain>
    </source>
</reference>
<evidence type="ECO:0000256" key="1">
    <source>
        <dbReference type="SAM" id="SignalP"/>
    </source>
</evidence>
<dbReference type="PANTHER" id="PTHR37507">
    <property type="entry name" value="SPORULATION PROTEIN YDCC"/>
    <property type="match status" value="1"/>
</dbReference>
<name>W4RMS0_9BACI</name>
<dbReference type="eggNOG" id="COG2834">
    <property type="taxonomic scope" value="Bacteria"/>
</dbReference>
<sequence length="353" mass="40275">MRLKGVGRMKKRLLLLLAGLMVIFALAACGTKSQESVVKELDGTLEELKSYKAKAKMTLQMGTEPQVYDVEIWHKDPSFYRVNLKNAQKDQSQMILRNEEGVFVLTPALNKSFKFQSEWPKNSSQAYLYESLIMDILEDKQAKFSATKEHYVFETKTRYQNNKMLPIQEIKLNKKNLAPVSVKVMDPDRNSLVTVEFSNVKFDASFDKDAFDMKKNMTGAQLDVPVMAEGEDKEFTVKYPVAEIPGVTLIDEKEITTENGKRVVLTYDGEKSFTLIQEKADAMPAMSSAINMTGKPVDLGFTIGAMNETSVSWTTLESIICWLQQTYHQKNWKWSLNRFWLIWKNKIPNAGSV</sequence>
<keyword evidence="2" id="KW-0675">Receptor</keyword>
<dbReference type="PANTHER" id="PTHR37507:SF2">
    <property type="entry name" value="SPORULATION PROTEIN YDCC"/>
    <property type="match status" value="1"/>
</dbReference>
<dbReference type="PROSITE" id="PS51257">
    <property type="entry name" value="PROKAR_LIPOPROTEIN"/>
    <property type="match status" value="1"/>
</dbReference>
<dbReference type="EMBL" id="BAUW01000025">
    <property type="protein sequence ID" value="GAE45611.1"/>
    <property type="molecule type" value="Genomic_DNA"/>
</dbReference>
<protein>
    <submittedName>
        <fullName evidence="2">Outer membrane lipoprotein receptor</fullName>
    </submittedName>
</protein>
<keyword evidence="2" id="KW-0449">Lipoprotein</keyword>
<gene>
    <name evidence="2" type="ORF">JCM21738_2434</name>
</gene>
<organism evidence="2 3">
    <name type="scientific">Mesobacillus boroniphilus JCM 21738</name>
    <dbReference type="NCBI Taxonomy" id="1294265"/>
    <lineage>
        <taxon>Bacteria</taxon>
        <taxon>Bacillati</taxon>
        <taxon>Bacillota</taxon>
        <taxon>Bacilli</taxon>
        <taxon>Bacillales</taxon>
        <taxon>Bacillaceae</taxon>
        <taxon>Mesobacillus</taxon>
    </lineage>
</organism>
<dbReference type="InterPro" id="IPR029046">
    <property type="entry name" value="LolA/LolB/LppX"/>
</dbReference>
<keyword evidence="3" id="KW-1185">Reference proteome</keyword>
<comment type="caution">
    <text evidence="2">The sequence shown here is derived from an EMBL/GenBank/DDBJ whole genome shotgun (WGS) entry which is preliminary data.</text>
</comment>
<dbReference type="SUPFAM" id="SSF89392">
    <property type="entry name" value="Prokaryotic lipoproteins and lipoprotein localization factors"/>
    <property type="match status" value="1"/>
</dbReference>
<dbReference type="AlphaFoldDB" id="W4RMS0"/>
<dbReference type="InterPro" id="IPR052944">
    <property type="entry name" value="Sporulation_related"/>
</dbReference>
<accession>W4RMS0</accession>
<dbReference type="Proteomes" id="UP000018949">
    <property type="component" value="Unassembled WGS sequence"/>
</dbReference>
<proteinExistence type="predicted"/>
<feature type="chain" id="PRO_5004849277" evidence="1">
    <location>
        <begin position="28"/>
        <end position="353"/>
    </location>
</feature>
<evidence type="ECO:0000313" key="3">
    <source>
        <dbReference type="Proteomes" id="UP000018949"/>
    </source>
</evidence>
<evidence type="ECO:0000313" key="2">
    <source>
        <dbReference type="EMBL" id="GAE45611.1"/>
    </source>
</evidence>
<feature type="signal peptide" evidence="1">
    <location>
        <begin position="1"/>
        <end position="27"/>
    </location>
</feature>
<keyword evidence="1" id="KW-0732">Signal</keyword>
<dbReference type="Gene3D" id="2.50.20.10">
    <property type="entry name" value="Lipoprotein localisation LolA/LolB/LppX"/>
    <property type="match status" value="1"/>
</dbReference>